<dbReference type="Proteomes" id="UP000654075">
    <property type="component" value="Unassembled WGS sequence"/>
</dbReference>
<keyword evidence="1" id="KW-0812">Transmembrane</keyword>
<keyword evidence="1" id="KW-1133">Transmembrane helix</keyword>
<feature type="transmembrane region" description="Helical" evidence="1">
    <location>
        <begin position="108"/>
        <end position="129"/>
    </location>
</feature>
<gene>
    <name evidence="2" type="ORF">PGLA1383_LOCUS8215</name>
</gene>
<sequence>MTRVLSYKVIGGAAIHASSKTPSMRNASVTVGYVESRVSGRPSRSFQSFLLPSPLRTERESDMSGDSDSHGAAFLSAMAAICGSVLPLVVNIAPAAAVREVEGPPGGFFILLLLAVIGAVSFLSNAAAWGPERILGSKKDKP</sequence>
<dbReference type="EMBL" id="CAJNNV010003702">
    <property type="protein sequence ID" value="CAE8589454.1"/>
    <property type="molecule type" value="Genomic_DNA"/>
</dbReference>
<dbReference type="AlphaFoldDB" id="A0A813DT58"/>
<comment type="caution">
    <text evidence="2">The sequence shown here is derived from an EMBL/GenBank/DDBJ whole genome shotgun (WGS) entry which is preliminary data.</text>
</comment>
<protein>
    <submittedName>
        <fullName evidence="2">Uncharacterized protein</fullName>
    </submittedName>
</protein>
<evidence type="ECO:0000313" key="2">
    <source>
        <dbReference type="EMBL" id="CAE8589454.1"/>
    </source>
</evidence>
<organism evidence="2 3">
    <name type="scientific">Polarella glacialis</name>
    <name type="common">Dinoflagellate</name>
    <dbReference type="NCBI Taxonomy" id="89957"/>
    <lineage>
        <taxon>Eukaryota</taxon>
        <taxon>Sar</taxon>
        <taxon>Alveolata</taxon>
        <taxon>Dinophyceae</taxon>
        <taxon>Suessiales</taxon>
        <taxon>Suessiaceae</taxon>
        <taxon>Polarella</taxon>
    </lineage>
</organism>
<keyword evidence="1" id="KW-0472">Membrane</keyword>
<evidence type="ECO:0000313" key="3">
    <source>
        <dbReference type="Proteomes" id="UP000654075"/>
    </source>
</evidence>
<keyword evidence="3" id="KW-1185">Reference proteome</keyword>
<accession>A0A813DT58</accession>
<feature type="transmembrane region" description="Helical" evidence="1">
    <location>
        <begin position="72"/>
        <end position="96"/>
    </location>
</feature>
<proteinExistence type="predicted"/>
<name>A0A813DT58_POLGL</name>
<reference evidence="2" key="1">
    <citation type="submission" date="2021-02" db="EMBL/GenBank/DDBJ databases">
        <authorList>
            <person name="Dougan E. K."/>
            <person name="Rhodes N."/>
            <person name="Thang M."/>
            <person name="Chan C."/>
        </authorList>
    </citation>
    <scope>NUCLEOTIDE SEQUENCE</scope>
</reference>
<evidence type="ECO:0000256" key="1">
    <source>
        <dbReference type="SAM" id="Phobius"/>
    </source>
</evidence>